<reference evidence="2" key="1">
    <citation type="submission" date="2021-02" db="EMBL/GenBank/DDBJ databases">
        <authorList>
            <person name="Palmer J.M."/>
        </authorList>
    </citation>
    <scope>NUCLEOTIDE SEQUENCE</scope>
    <source>
        <strain evidence="2">SCRP734</strain>
    </source>
</reference>
<feature type="region of interest" description="Disordered" evidence="1">
    <location>
        <begin position="1"/>
        <end position="31"/>
    </location>
</feature>
<evidence type="ECO:0000256" key="1">
    <source>
        <dbReference type="SAM" id="MobiDB-lite"/>
    </source>
</evidence>
<dbReference type="EMBL" id="JAGDFM010000227">
    <property type="protein sequence ID" value="KAG7381892.1"/>
    <property type="molecule type" value="Genomic_DNA"/>
</dbReference>
<proteinExistence type="predicted"/>
<gene>
    <name evidence="2" type="ORF">PHYPSEUDO_005474</name>
</gene>
<sequence>MKIDGIPIPKDYKSPLQQRGERKEDAAPRKIPTKQDFVQYMNEKPKNTDNTQICGRCVFLTTHTLADGRQLLRIHLTDLLASETDVRLKAKYEDNNSSNQFSADKDLMTGTIWDVDETSKGLPARGQMVTIIRFTKPKLFREECCQFTTRLQDLRCKDLAKQAVSIPAKKDGAQHDSIAQGAAPPNHIR</sequence>
<keyword evidence="3" id="KW-1185">Reference proteome</keyword>
<evidence type="ECO:0000313" key="3">
    <source>
        <dbReference type="Proteomes" id="UP000694044"/>
    </source>
</evidence>
<feature type="region of interest" description="Disordered" evidence="1">
    <location>
        <begin position="167"/>
        <end position="189"/>
    </location>
</feature>
<accession>A0A8T1VKW8</accession>
<organism evidence="2 3">
    <name type="scientific">Phytophthora pseudosyringae</name>
    <dbReference type="NCBI Taxonomy" id="221518"/>
    <lineage>
        <taxon>Eukaryota</taxon>
        <taxon>Sar</taxon>
        <taxon>Stramenopiles</taxon>
        <taxon>Oomycota</taxon>
        <taxon>Peronosporomycetes</taxon>
        <taxon>Peronosporales</taxon>
        <taxon>Peronosporaceae</taxon>
        <taxon>Phytophthora</taxon>
    </lineage>
</organism>
<protein>
    <submittedName>
        <fullName evidence="2">Uncharacterized protein</fullName>
    </submittedName>
</protein>
<comment type="caution">
    <text evidence="2">The sequence shown here is derived from an EMBL/GenBank/DDBJ whole genome shotgun (WGS) entry which is preliminary data.</text>
</comment>
<evidence type="ECO:0000313" key="2">
    <source>
        <dbReference type="EMBL" id="KAG7381892.1"/>
    </source>
</evidence>
<dbReference type="OrthoDB" id="128173at2759"/>
<dbReference type="AlphaFoldDB" id="A0A8T1VKW8"/>
<dbReference type="Proteomes" id="UP000694044">
    <property type="component" value="Unassembled WGS sequence"/>
</dbReference>
<name>A0A8T1VKW8_9STRA</name>
<feature type="compositionally biased region" description="Basic and acidic residues" evidence="1">
    <location>
        <begin position="19"/>
        <end position="28"/>
    </location>
</feature>